<dbReference type="RefSeq" id="WP_198462317.1">
    <property type="nucleotide sequence ID" value="NZ_JABBCQ020000031.1"/>
</dbReference>
<name>A0A843BCI6_9BURK</name>
<protein>
    <submittedName>
        <fullName evidence="2">Uncharacterized protein</fullName>
    </submittedName>
</protein>
<proteinExistence type="predicted"/>
<feature type="region of interest" description="Disordered" evidence="1">
    <location>
        <begin position="60"/>
        <end position="89"/>
    </location>
</feature>
<reference evidence="2" key="1">
    <citation type="submission" date="2020-12" db="EMBL/GenBank/DDBJ databases">
        <title>Comamonas sp. nov., isolated from stream water.</title>
        <authorList>
            <person name="Park K.-H."/>
        </authorList>
    </citation>
    <scope>NUCLEOTIDE SEQUENCE</scope>
    <source>
        <strain evidence="2">EJ-4</strain>
    </source>
</reference>
<comment type="caution">
    <text evidence="2">The sequence shown here is derived from an EMBL/GenBank/DDBJ whole genome shotgun (WGS) entry which is preliminary data.</text>
</comment>
<accession>A0A843BCI6</accession>
<gene>
    <name evidence="2" type="ORF">HF327_021085</name>
</gene>
<evidence type="ECO:0000256" key="1">
    <source>
        <dbReference type="SAM" id="MobiDB-lite"/>
    </source>
</evidence>
<keyword evidence="3" id="KW-1185">Reference proteome</keyword>
<evidence type="ECO:0000313" key="2">
    <source>
        <dbReference type="EMBL" id="MBI1626970.1"/>
    </source>
</evidence>
<dbReference type="EMBL" id="JABBCQ020000031">
    <property type="protein sequence ID" value="MBI1626970.1"/>
    <property type="molecule type" value="Genomic_DNA"/>
</dbReference>
<organism evidence="2 3">
    <name type="scientific">Comamonas suwonensis</name>
    <dbReference type="NCBI Taxonomy" id="2606214"/>
    <lineage>
        <taxon>Bacteria</taxon>
        <taxon>Pseudomonadati</taxon>
        <taxon>Pseudomonadota</taxon>
        <taxon>Betaproteobacteria</taxon>
        <taxon>Burkholderiales</taxon>
        <taxon>Comamonadaceae</taxon>
        <taxon>Comamonas</taxon>
    </lineage>
</organism>
<sequence length="150" mass="16885">MVKLRELLQWLSKLLSSQKMQELGDGNIQAGRIEGDLNNHQSNTNQTIYNIVVVSSERASNEDGLVQDPSEMSRPKMAPTAHAKKAPDATTAQRELLRFMASSPAIEARAETFMRREFETDRVKKLSDFECVRTTKYLEACIQQAAAKRA</sequence>
<evidence type="ECO:0000313" key="3">
    <source>
        <dbReference type="Proteomes" id="UP000530032"/>
    </source>
</evidence>
<dbReference type="Proteomes" id="UP000530032">
    <property type="component" value="Unassembled WGS sequence"/>
</dbReference>
<dbReference type="AlphaFoldDB" id="A0A843BCI6"/>